<organism evidence="5">
    <name type="scientific">Pseudomonas aeruginosa</name>
    <dbReference type="NCBI Taxonomy" id="287"/>
    <lineage>
        <taxon>Bacteria</taxon>
        <taxon>Pseudomonadati</taxon>
        <taxon>Pseudomonadota</taxon>
        <taxon>Gammaproteobacteria</taxon>
        <taxon>Pseudomonadales</taxon>
        <taxon>Pseudomonadaceae</taxon>
        <taxon>Pseudomonas</taxon>
    </lineage>
</organism>
<dbReference type="PANTHER" id="PTHR23073">
    <property type="entry name" value="26S PROTEASOME REGULATORY SUBUNIT"/>
    <property type="match status" value="1"/>
</dbReference>
<proteinExistence type="inferred from homology"/>
<dbReference type="InterPro" id="IPR050221">
    <property type="entry name" value="26S_Proteasome_ATPase"/>
</dbReference>
<dbReference type="Gene3D" id="3.40.50.300">
    <property type="entry name" value="P-loop containing nucleotide triphosphate hydrolases"/>
    <property type="match status" value="1"/>
</dbReference>
<keyword evidence="3" id="KW-0067">ATP-binding</keyword>
<dbReference type="InterPro" id="IPR027417">
    <property type="entry name" value="P-loop_NTPase"/>
</dbReference>
<dbReference type="CDD" id="cd19481">
    <property type="entry name" value="RecA-like_protease"/>
    <property type="match status" value="1"/>
</dbReference>
<dbReference type="InterPro" id="IPR003593">
    <property type="entry name" value="AAA+_ATPase"/>
</dbReference>
<evidence type="ECO:0000259" key="4">
    <source>
        <dbReference type="SMART" id="SM00382"/>
    </source>
</evidence>
<comment type="similarity">
    <text evidence="1">Belongs to the AAA ATPase family.</text>
</comment>
<evidence type="ECO:0000256" key="3">
    <source>
        <dbReference type="ARBA" id="ARBA00022840"/>
    </source>
</evidence>
<dbReference type="Pfam" id="PF00004">
    <property type="entry name" value="AAA"/>
    <property type="match status" value="1"/>
</dbReference>
<dbReference type="GO" id="GO:0005524">
    <property type="term" value="F:ATP binding"/>
    <property type="evidence" value="ECO:0007669"/>
    <property type="project" value="UniProtKB-KW"/>
</dbReference>
<reference evidence="5" key="1">
    <citation type="journal article" name="Microorganisms">
        <title>Unravelling the Features of Success of VIM-Producing ST111 and ST235 Pseudomonas aeruginosa in a Greek Hospital.</title>
        <authorList>
            <person name="Papagiannitsis C.C."/>
            <person name="Verra A."/>
            <person name="Galani V."/>
            <person name="Xitsas S."/>
            <person name="Bitar I."/>
            <person name="Hrabak J."/>
            <person name="Petinaki E."/>
        </authorList>
    </citation>
    <scope>NUCLEOTIDE SEQUENCE</scope>
    <source>
        <strain evidence="5">Pae9047-Lar</strain>
    </source>
</reference>
<dbReference type="SMART" id="SM00382">
    <property type="entry name" value="AAA"/>
    <property type="match status" value="1"/>
</dbReference>
<evidence type="ECO:0000256" key="1">
    <source>
        <dbReference type="ARBA" id="ARBA00006914"/>
    </source>
</evidence>
<dbReference type="InterPro" id="IPR003959">
    <property type="entry name" value="ATPase_AAA_core"/>
</dbReference>
<name>A0A894X5P9_PSEAI</name>
<dbReference type="EMBL" id="MT437279">
    <property type="protein sequence ID" value="QRX85429.1"/>
    <property type="molecule type" value="Genomic_DNA"/>
</dbReference>
<sequence>MSDLLSKALAEANASKLTLARDSAAQQAALSPVDSESNLPLTTIQFPVVMEHPPVWAPEVESGINTLINEWKNSGRLIEAGLSPSRTMLLSGPPGVGKTMAATYLAEQLNLPLVSLNLAAAVNSLLGKTGNNLVKVLAHARAQPCVLLLDEFDAFAKRRDDGQDVGELKRVVNVLLQAIDEWPATSLLVAATNHEELLDRAIFRRFDFWLRFPESSFEQVVSLLMQLGCDRGLARTLAPVLVGAPLSDVHRLVMKARRQVVLENDTFERAILSLAVPDALDNEELARYLQIKRLKSEGKSLRAIGSELKIHASTVSRILQKVNRGD</sequence>
<evidence type="ECO:0000313" key="5">
    <source>
        <dbReference type="EMBL" id="QRX85429.1"/>
    </source>
</evidence>
<dbReference type="InterPro" id="IPR025246">
    <property type="entry name" value="IS30-like_HTH"/>
</dbReference>
<dbReference type="SUPFAM" id="SSF52540">
    <property type="entry name" value="P-loop containing nucleoside triphosphate hydrolases"/>
    <property type="match status" value="1"/>
</dbReference>
<keyword evidence="2" id="KW-0547">Nucleotide-binding</keyword>
<accession>A0A894X5P9</accession>
<dbReference type="GO" id="GO:0016887">
    <property type="term" value="F:ATP hydrolysis activity"/>
    <property type="evidence" value="ECO:0007669"/>
    <property type="project" value="InterPro"/>
</dbReference>
<protein>
    <recommendedName>
        <fullName evidence="4">AAA+ ATPase domain-containing protein</fullName>
    </recommendedName>
</protein>
<evidence type="ECO:0000256" key="2">
    <source>
        <dbReference type="ARBA" id="ARBA00022741"/>
    </source>
</evidence>
<feature type="domain" description="AAA+ ATPase" evidence="4">
    <location>
        <begin position="84"/>
        <end position="216"/>
    </location>
</feature>
<dbReference type="Pfam" id="PF13936">
    <property type="entry name" value="HTH_38"/>
    <property type="match status" value="1"/>
</dbReference>
<dbReference type="AlphaFoldDB" id="A0A894X5P9"/>